<sequence length="406" mass="44838">MPSRRDLLYRLATITGAAGLSGCSNFLARRAASPTADLPPNPRAGSLPQSQHTWNDRLRTDSEDNPLLPEHFRLFLLDLDADPTEEAARTVELAMRTLEEAYEFRSDGLLHMLGWGTAYFERLGRLGDSPIRHPTVVSRTDDPELLSYDAILVLASDVPSQLAATEAAAFGTRSTLGGVTVAERLGDVFTVGERRTGFFGEGLPAQHANAEGVPNDIPSDVPNFTGFFSGRAGTQASEERVTISDGRYAGGTTMHLSHLRESLDSWWAMAEADRVTQMFSSEFSPEDVAGHGPLDFADAVTEHASETGRVGHWEKVARARKDGEPLLLRRDFNSVDGGHAAVQFLSLQRKLAHFEETRDAMNGWWLQDEHPDIQDEQHNGILEFIEVLSRANFYVPPRDRRAFPDA</sequence>
<dbReference type="AlphaFoldDB" id="A0A830GPD7"/>
<evidence type="ECO:0000313" key="2">
    <source>
        <dbReference type="EMBL" id="GGO00523.1"/>
    </source>
</evidence>
<dbReference type="InterPro" id="IPR055828">
    <property type="entry name" value="DUF7405"/>
</dbReference>
<dbReference type="PROSITE" id="PS51318">
    <property type="entry name" value="TAT"/>
    <property type="match status" value="1"/>
</dbReference>
<dbReference type="InterPro" id="IPR006311">
    <property type="entry name" value="TAT_signal"/>
</dbReference>
<name>A0A830GPD7_9EURY</name>
<gene>
    <name evidence="2" type="ORF">GCM10009030_33250</name>
</gene>
<dbReference type="PROSITE" id="PS51257">
    <property type="entry name" value="PROKAR_LIPOPROTEIN"/>
    <property type="match status" value="1"/>
</dbReference>
<organism evidence="2 3">
    <name type="scientific">Haloarcula pellucida</name>
    <dbReference type="NCBI Taxonomy" id="1427151"/>
    <lineage>
        <taxon>Archaea</taxon>
        <taxon>Methanobacteriati</taxon>
        <taxon>Methanobacteriota</taxon>
        <taxon>Stenosarchaea group</taxon>
        <taxon>Halobacteria</taxon>
        <taxon>Halobacteriales</taxon>
        <taxon>Haloarculaceae</taxon>
        <taxon>Haloarcula</taxon>
    </lineage>
</organism>
<reference evidence="2" key="2">
    <citation type="submission" date="2020-09" db="EMBL/GenBank/DDBJ databases">
        <authorList>
            <person name="Sun Q."/>
            <person name="Ohkuma M."/>
        </authorList>
    </citation>
    <scope>NUCLEOTIDE SEQUENCE</scope>
    <source>
        <strain evidence="2">JCM 17820</strain>
    </source>
</reference>
<dbReference type="SUPFAM" id="SSF54909">
    <property type="entry name" value="Dimeric alpha+beta barrel"/>
    <property type="match status" value="1"/>
</dbReference>
<dbReference type="RefSeq" id="WP_189000709.1">
    <property type="nucleotide sequence ID" value="NZ_BMOU01000006.1"/>
</dbReference>
<evidence type="ECO:0000313" key="3">
    <source>
        <dbReference type="Proteomes" id="UP000605784"/>
    </source>
</evidence>
<evidence type="ECO:0000256" key="1">
    <source>
        <dbReference type="SAM" id="MobiDB-lite"/>
    </source>
</evidence>
<proteinExistence type="predicted"/>
<accession>A0A830GPD7</accession>
<dbReference type="EMBL" id="BMOU01000006">
    <property type="protein sequence ID" value="GGO00523.1"/>
    <property type="molecule type" value="Genomic_DNA"/>
</dbReference>
<feature type="region of interest" description="Disordered" evidence="1">
    <location>
        <begin position="34"/>
        <end position="62"/>
    </location>
</feature>
<protein>
    <recommendedName>
        <fullName evidence="4">Tat pathway signal protein</fullName>
    </recommendedName>
</protein>
<comment type="caution">
    <text evidence="2">The sequence shown here is derived from an EMBL/GenBank/DDBJ whole genome shotgun (WGS) entry which is preliminary data.</text>
</comment>
<dbReference type="Pfam" id="PF24152">
    <property type="entry name" value="DUF7405"/>
    <property type="match status" value="1"/>
</dbReference>
<dbReference type="InterPro" id="IPR011008">
    <property type="entry name" value="Dimeric_a/b-barrel"/>
</dbReference>
<dbReference type="Proteomes" id="UP000605784">
    <property type="component" value="Unassembled WGS sequence"/>
</dbReference>
<evidence type="ECO:0008006" key="4">
    <source>
        <dbReference type="Google" id="ProtNLM"/>
    </source>
</evidence>
<keyword evidence="3" id="KW-1185">Reference proteome</keyword>
<reference evidence="2" key="1">
    <citation type="journal article" date="2014" name="Int. J. Syst. Evol. Microbiol.">
        <title>Complete genome sequence of Corynebacterium casei LMG S-19264T (=DSM 44701T), isolated from a smear-ripened cheese.</title>
        <authorList>
            <consortium name="US DOE Joint Genome Institute (JGI-PGF)"/>
            <person name="Walter F."/>
            <person name="Albersmeier A."/>
            <person name="Kalinowski J."/>
            <person name="Ruckert C."/>
        </authorList>
    </citation>
    <scope>NUCLEOTIDE SEQUENCE</scope>
    <source>
        <strain evidence="2">JCM 17820</strain>
    </source>
</reference>